<evidence type="ECO:0000313" key="2">
    <source>
        <dbReference type="Proteomes" id="UP000831701"/>
    </source>
</evidence>
<reference evidence="1" key="1">
    <citation type="submission" date="2022-04" db="EMBL/GenBank/DDBJ databases">
        <title>Jade perch genome.</title>
        <authorList>
            <person name="Chao B."/>
        </authorList>
    </citation>
    <scope>NUCLEOTIDE SEQUENCE</scope>
    <source>
        <strain evidence="1">CB-2022</strain>
    </source>
</reference>
<proteinExistence type="predicted"/>
<keyword evidence="2" id="KW-1185">Reference proteome</keyword>
<evidence type="ECO:0000313" key="1">
    <source>
        <dbReference type="EMBL" id="KAI3357875.1"/>
    </source>
</evidence>
<accession>A0ACB8VQB9</accession>
<protein>
    <submittedName>
        <fullName evidence="1">Uncharacterized protein</fullName>
    </submittedName>
</protein>
<organism evidence="1 2">
    <name type="scientific">Scortum barcoo</name>
    <name type="common">barcoo grunter</name>
    <dbReference type="NCBI Taxonomy" id="214431"/>
    <lineage>
        <taxon>Eukaryota</taxon>
        <taxon>Metazoa</taxon>
        <taxon>Chordata</taxon>
        <taxon>Craniata</taxon>
        <taxon>Vertebrata</taxon>
        <taxon>Euteleostomi</taxon>
        <taxon>Actinopterygii</taxon>
        <taxon>Neopterygii</taxon>
        <taxon>Teleostei</taxon>
        <taxon>Neoteleostei</taxon>
        <taxon>Acanthomorphata</taxon>
        <taxon>Eupercaria</taxon>
        <taxon>Centrarchiformes</taxon>
        <taxon>Terapontoidei</taxon>
        <taxon>Terapontidae</taxon>
        <taxon>Scortum</taxon>
    </lineage>
</organism>
<dbReference type="Proteomes" id="UP000831701">
    <property type="component" value="Chromosome 19"/>
</dbReference>
<sequence>MSWQEINSFSICVCVCVCVCTPINSDTKRMEDLFTKNQQMKEQQRLLTENIKTLENRLRAGLCDRCTVTQEVAKRRQQEFEASQIQSLQHISILAGEMNSLKKENKRLREEIKSLRSAHIGHCDHSSNSSTTSEVKPNSSPDLSPASGPVALITAATSRASIQPADGDVTVKTEAEQRSEETEHRQLRRMNGRHFDSYKPLSLQTLASPTWKTEQSVTRAGERRAQSVEGLDHRSSGPPQALLLKSSSSSPGGDVIPSRHVLHAPVPCRPQPIKSSPATLPWSLSEPSDWGPSAAPSTSLMVQTSPKPNLPHFPNLIPTSQHAGPRRQVFGSPWHKQSPPQHPAKEPTVLFRFRNVPEHVESQSKPPEKKEIPPSKTERVSGESLREVCEGPLDLSDRGKSKSSQTPKDDLPLALQGGERVQKSPDEDVKTNLSLSSPSPVVPPSPSSAKQQEEESTSDHDYKKETKEQEQKEEVNGKTDQSNGKKVPVLTISLRPVVVLETLNAALHKQETLASNGKSPSPAVETASSYEEQDEEESLSGQEISQGCKRKRVPVETETDKDSETDTAIGLKSTHNQSKTHLPVREDTMGCVGSKKEQEPVGKGTGNDELQNRAQTAHYVKDPTTGNAGNKAVSCSNKTQSNANFSDVQKRTYFPVPIVTTGYQHEAFSLFFFHPAAVGEAIAMALYDYEAIHEGDLGFKKGDKLRILEESGEWWRAKLISTGQEGYIPSNYVAKDTLEAEEWFFKGVSRKDAERQLLAPGNKVGSFMIRDSETTQGSYSLSVRDHDAQSGDTVKHYKIRTLDNGGFYISPRNTFSTLQELVTHYKKQGDGLCQTLTNPCLSPKPEKPWEKDAWEIPRSSLKLEKRLGAGQFGEVWMATYNKHTKVAVKTMKPGSMSVEAFMGEANLMKTLQHDKLVRLNAVVTKEEPIYIITEFMEKGVCSLLDFLKSDEGNRVQLPKLIDFSAQIAEGMAYIEQRNYIHRDLRAANILVNKSLVCKIADFGLARIIEDNEYTAREGAKFPIKWTAPEAINYGSFTIKSDVWSFGILLTEIISYGRTPYPGMTNPEVIRSLEKGYRMQRLESCPTELYEIMLECWKNKPEDRPTFDYLQSCLCGKMSAVCVLQETWWALLLLSLLPVVRPFYVPGVAPRDFHDGDVVDIKAVKLTSSRTQLPYEYYSLPFCKPESIFYKGENLGEVLRGDRIVNTRYNVEMNKDKKCELVCNKKKLTVDESKLVAERIQEEYYVHLIADNLPVATRLEFYPNREAGGEEDQKKEVVKDIQFEHGYRLGFVDNNKFYLHNHLSFILYFHKEKLEQGDVHNYRVVRFEVIPQSVKVDDLKAVEIEKTCTLPEASGSAPQEIDPTKENDVLFTYSVHWEESEVKWASRWDTYLTMSDVQIHWFSIVNSVVVVFFLSGILSMIIIRTLRKDIANYNREDDIEDTMEESGWKNVHGDVFRPPQYPMILSSLLGSGIQLFCMVLIVIFVAMLGMLSPSSRGALMTTSCFLFMFMGVFGGYFAGRLYRTLKGHRWRKGAFCTATLYPAVVFGICFILNCFIWGEHSSGAVPFTTMLALLCMWFGISMPLVYLGYYFGFRKQPYDNPVRTNQIPRQVPEQRWYMNKFVGILMAGILPFGAMFIELFFIFSAIWENQFYYLFGFLFLVFIILVVSCSQISIVMVYFQLCAEDYRWWWRTFLVSGGSAFYVLIYAIFYFVNKLDIVEFIPSLLYFGYTALMVLSFWLLTGTIGFYAAYMFIRKIYAAVKID</sequence>
<dbReference type="EMBL" id="CM041549">
    <property type="protein sequence ID" value="KAI3357875.1"/>
    <property type="molecule type" value="Genomic_DNA"/>
</dbReference>
<name>A0ACB8VQB9_9TELE</name>
<gene>
    <name evidence="1" type="ORF">L3Q82_015541</name>
</gene>
<comment type="caution">
    <text evidence="1">The sequence shown here is derived from an EMBL/GenBank/DDBJ whole genome shotgun (WGS) entry which is preliminary data.</text>
</comment>